<keyword evidence="2" id="KW-1185">Reference proteome</keyword>
<reference evidence="1" key="1">
    <citation type="submission" date="2007-07" db="EMBL/GenBank/DDBJ databases">
        <title>PCAP assembly of the Caenorhabditis remanei genome.</title>
        <authorList>
            <consortium name="The Caenorhabditis remanei Sequencing Consortium"/>
            <person name="Wilson R.K."/>
        </authorList>
    </citation>
    <scope>NUCLEOTIDE SEQUENCE [LARGE SCALE GENOMIC DNA]</scope>
    <source>
        <strain evidence="1">PB4641</strain>
    </source>
</reference>
<dbReference type="Proteomes" id="UP000008281">
    <property type="component" value="Unassembled WGS sequence"/>
</dbReference>
<dbReference type="AlphaFoldDB" id="E3M935"/>
<protein>
    <submittedName>
        <fullName evidence="1">Uncharacterized protein</fullName>
    </submittedName>
</protein>
<dbReference type="HOGENOM" id="CLU_2225647_0_0_1"/>
<gene>
    <name evidence="1" type="ORF">CRE_14615</name>
</gene>
<dbReference type="InParanoid" id="E3M935"/>
<sequence length="106" mass="12019">MHQPDIFQYYAHLHRELFFGIRSKGDMLISMMKVKGNPGSECFDGYGNNDGLCSFLVPSTSTMKITTQEQIETTTAVESVSHSRHLILQVVFVLSLVTIDLQRFFS</sequence>
<evidence type="ECO:0000313" key="2">
    <source>
        <dbReference type="Proteomes" id="UP000008281"/>
    </source>
</evidence>
<dbReference type="EMBL" id="DS268430">
    <property type="protein sequence ID" value="EFO96216.1"/>
    <property type="molecule type" value="Genomic_DNA"/>
</dbReference>
<evidence type="ECO:0000313" key="1">
    <source>
        <dbReference type="EMBL" id="EFO96216.1"/>
    </source>
</evidence>
<organism evidence="2">
    <name type="scientific">Caenorhabditis remanei</name>
    <name type="common">Caenorhabditis vulgaris</name>
    <dbReference type="NCBI Taxonomy" id="31234"/>
    <lineage>
        <taxon>Eukaryota</taxon>
        <taxon>Metazoa</taxon>
        <taxon>Ecdysozoa</taxon>
        <taxon>Nematoda</taxon>
        <taxon>Chromadorea</taxon>
        <taxon>Rhabditida</taxon>
        <taxon>Rhabditina</taxon>
        <taxon>Rhabditomorpha</taxon>
        <taxon>Rhabditoidea</taxon>
        <taxon>Rhabditidae</taxon>
        <taxon>Peloderinae</taxon>
        <taxon>Caenorhabditis</taxon>
    </lineage>
</organism>
<proteinExistence type="predicted"/>
<name>E3M935_CAERE</name>
<accession>E3M935</accession>